<sequence>MRPICIELTFTTEDIPFSYTKFIKISNYHLYFCPAINYSQQLQ</sequence>
<protein>
    <submittedName>
        <fullName evidence="1">Uncharacterized protein</fullName>
    </submittedName>
</protein>
<dbReference type="STRING" id="1086011.HJ01_01441"/>
<organism evidence="1 2">
    <name type="scientific">Flavobacterium frigoris (strain PS1)</name>
    <dbReference type="NCBI Taxonomy" id="1086011"/>
    <lineage>
        <taxon>Bacteria</taxon>
        <taxon>Pseudomonadati</taxon>
        <taxon>Bacteroidota</taxon>
        <taxon>Flavobacteriia</taxon>
        <taxon>Flavobacteriales</taxon>
        <taxon>Flavobacteriaceae</taxon>
        <taxon>Flavobacterium</taxon>
    </lineage>
</organism>
<reference evidence="1 2" key="1">
    <citation type="journal article" date="2014" name="Acta Crystallogr. D">
        <title>Structure-based characterization and antifreeze properties of a hyperactive ice-binding protein from the Antarctic bacterium Flavobacterium frigoris PS1.</title>
        <authorList>
            <person name="Do H."/>
            <person name="Kim S.J."/>
            <person name="Kim H.J."/>
            <person name="Lee J.H."/>
        </authorList>
    </citation>
    <scope>NUCLEOTIDE SEQUENCE [LARGE SCALE GENOMIC DNA]</scope>
    <source>
        <strain evidence="1 2">PS1</strain>
    </source>
</reference>
<evidence type="ECO:0000313" key="2">
    <source>
        <dbReference type="Proteomes" id="UP000005566"/>
    </source>
</evidence>
<name>H7FQI1_FLAFP</name>
<keyword evidence="2" id="KW-1185">Reference proteome</keyword>
<accession>H7FQI1</accession>
<proteinExistence type="predicted"/>
<comment type="caution">
    <text evidence="1">The sequence shown here is derived from an EMBL/GenBank/DDBJ whole genome shotgun (WGS) entry which is preliminary data.</text>
</comment>
<dbReference type="AlphaFoldDB" id="H7FQI1"/>
<evidence type="ECO:0000313" key="1">
    <source>
        <dbReference type="EMBL" id="EIA09535.1"/>
    </source>
</evidence>
<dbReference type="Proteomes" id="UP000005566">
    <property type="component" value="Unassembled WGS sequence"/>
</dbReference>
<gene>
    <name evidence="1" type="ORF">HJ01_01441</name>
</gene>
<dbReference type="EMBL" id="AHKF01000015">
    <property type="protein sequence ID" value="EIA09535.1"/>
    <property type="molecule type" value="Genomic_DNA"/>
</dbReference>